<accession>A0AAW5BU64</accession>
<dbReference type="RefSeq" id="WP_165641133.1">
    <property type="nucleotide sequence ID" value="NZ_JAAITT010000019.1"/>
</dbReference>
<comment type="caution">
    <text evidence="3">The sequence shown here is derived from an EMBL/GenBank/DDBJ whole genome shotgun (WGS) entry which is preliminary data.</text>
</comment>
<dbReference type="AlphaFoldDB" id="A0AAW5BU64"/>
<dbReference type="Pfam" id="PF00753">
    <property type="entry name" value="Lactamase_B"/>
    <property type="match status" value="1"/>
</dbReference>
<feature type="domain" description="Metallo-beta-lactamase" evidence="2">
    <location>
        <begin position="30"/>
        <end position="212"/>
    </location>
</feature>
<dbReference type="Proteomes" id="UP000669239">
    <property type="component" value="Unassembled WGS sequence"/>
</dbReference>
<protein>
    <submittedName>
        <fullName evidence="3">MBL fold metallo-hydrolase</fullName>
    </submittedName>
</protein>
<dbReference type="PANTHER" id="PTHR42951:SF4">
    <property type="entry name" value="ACYL-COENZYME A THIOESTERASE MBLAC2"/>
    <property type="match status" value="1"/>
</dbReference>
<feature type="region of interest" description="Disordered" evidence="1">
    <location>
        <begin position="229"/>
        <end position="248"/>
    </location>
</feature>
<proteinExistence type="predicted"/>
<dbReference type="SMART" id="SM00849">
    <property type="entry name" value="Lactamase_B"/>
    <property type="match status" value="1"/>
</dbReference>
<reference evidence="4 5" key="1">
    <citation type="journal article" date="2020" name="Cell Host Microbe">
        <title>Functional and Genomic Variation between Human-Derived Isolates of Lachnospiraceae Reveals Inter- and Intra-Species Diversity.</title>
        <authorList>
            <person name="Sorbara M.T."/>
            <person name="Littmann E.R."/>
            <person name="Fontana E."/>
            <person name="Moody T.U."/>
            <person name="Kohout C.E."/>
            <person name="Gjonbalaj M."/>
            <person name="Eaton V."/>
            <person name="Seok R."/>
            <person name="Leiner I.M."/>
            <person name="Pamer E.G."/>
        </authorList>
    </citation>
    <scope>NUCLEOTIDE SEQUENCE [LARGE SCALE GENOMIC DNA]</scope>
    <source>
        <strain evidence="4 5">MSK.1.17</strain>
    </source>
</reference>
<evidence type="ECO:0000259" key="2">
    <source>
        <dbReference type="SMART" id="SM00849"/>
    </source>
</evidence>
<organism evidence="3 6">
    <name type="scientific">Enterocloster aldenensis</name>
    <dbReference type="NCBI Taxonomy" id="358742"/>
    <lineage>
        <taxon>Bacteria</taxon>
        <taxon>Bacillati</taxon>
        <taxon>Bacillota</taxon>
        <taxon>Clostridia</taxon>
        <taxon>Lachnospirales</taxon>
        <taxon>Lachnospiraceae</taxon>
        <taxon>Enterocloster</taxon>
    </lineage>
</organism>
<name>A0AAW5BU64_9FIRM</name>
<evidence type="ECO:0000313" key="5">
    <source>
        <dbReference type="Proteomes" id="UP000669239"/>
    </source>
</evidence>
<dbReference type="InterPro" id="IPR001279">
    <property type="entry name" value="Metallo-B-lactamas"/>
</dbReference>
<dbReference type="EMBL" id="JAKNGE010000005">
    <property type="protein sequence ID" value="MCG4744761.1"/>
    <property type="molecule type" value="Genomic_DNA"/>
</dbReference>
<dbReference type="SUPFAM" id="SSF56281">
    <property type="entry name" value="Metallo-hydrolase/oxidoreductase"/>
    <property type="match status" value="1"/>
</dbReference>
<evidence type="ECO:0000313" key="3">
    <source>
        <dbReference type="EMBL" id="MCG4744761.1"/>
    </source>
</evidence>
<dbReference type="Proteomes" id="UP001299608">
    <property type="component" value="Unassembled WGS sequence"/>
</dbReference>
<dbReference type="InterPro" id="IPR050855">
    <property type="entry name" value="NDM-1-like"/>
</dbReference>
<reference evidence="4" key="2">
    <citation type="submission" date="2020-02" db="EMBL/GenBank/DDBJ databases">
        <authorList>
            <person name="Littmann E."/>
            <person name="Sorbara M."/>
        </authorList>
    </citation>
    <scope>NUCLEOTIDE SEQUENCE</scope>
    <source>
        <strain evidence="4">MSK.1.17</strain>
    </source>
</reference>
<dbReference type="Gene3D" id="3.60.15.10">
    <property type="entry name" value="Ribonuclease Z/Hydroxyacylglutathione hydrolase-like"/>
    <property type="match status" value="1"/>
</dbReference>
<keyword evidence="5" id="KW-1185">Reference proteome</keyword>
<evidence type="ECO:0000313" key="4">
    <source>
        <dbReference type="EMBL" id="NSJ49826.1"/>
    </source>
</evidence>
<reference evidence="3" key="3">
    <citation type="submission" date="2022-01" db="EMBL/GenBank/DDBJ databases">
        <title>Collection of gut derived symbiotic bacterial strains cultured from healthy donors.</title>
        <authorList>
            <person name="Lin H."/>
            <person name="Kohout C."/>
            <person name="Waligurski E."/>
            <person name="Pamer E.G."/>
        </authorList>
    </citation>
    <scope>NUCLEOTIDE SEQUENCE</scope>
    <source>
        <strain evidence="3">DFI.6.55</strain>
    </source>
</reference>
<evidence type="ECO:0000256" key="1">
    <source>
        <dbReference type="SAM" id="MobiDB-lite"/>
    </source>
</evidence>
<dbReference type="EMBL" id="JAAITT010000019">
    <property type="protein sequence ID" value="NSJ49826.1"/>
    <property type="molecule type" value="Genomic_DNA"/>
</dbReference>
<dbReference type="InterPro" id="IPR036866">
    <property type="entry name" value="RibonucZ/Hydroxyglut_hydro"/>
</dbReference>
<dbReference type="PANTHER" id="PTHR42951">
    <property type="entry name" value="METALLO-BETA-LACTAMASE DOMAIN-CONTAINING"/>
    <property type="match status" value="1"/>
</dbReference>
<evidence type="ECO:0000313" key="6">
    <source>
        <dbReference type="Proteomes" id="UP001299608"/>
    </source>
</evidence>
<sequence length="248" mass="27898">MRLEQLTSRIFYYPHQPETDRPMLAYINGSRISLAIDAGNSAAHVDEFYGALAEADLKKPDITVITHWHWDHTFGMHHIHGLSAAHMKTNEMLEQERTRLEDSAYADALKEEDPCLEREYADGREIVAVPSDIGFTDKMTLKLGGLTADMFHGISPHSEDTVLVYIPEEKVLFLGDSTCGDFYNDGYMDKDRLGILVRTIERMDCRYCILSHAEPLTKQELLGYLGMDNGQGEAGSNQGTDQRRGGGR</sequence>
<gene>
    <name evidence="4" type="ORF">G5B36_14120</name>
    <name evidence="3" type="ORF">L0N08_05000</name>
</gene>